<feature type="compositionally biased region" description="Basic and acidic residues" evidence="1">
    <location>
        <begin position="120"/>
        <end position="139"/>
    </location>
</feature>
<gene>
    <name evidence="2" type="ORF">TrRE_jg6597</name>
</gene>
<reference evidence="2" key="1">
    <citation type="submission" date="2022-07" db="EMBL/GenBank/DDBJ databases">
        <title>Genome analysis of Parmales, a sister group of diatoms, reveals the evolutionary specialization of diatoms from phago-mixotrophs to photoautotrophs.</title>
        <authorList>
            <person name="Ban H."/>
            <person name="Sato S."/>
            <person name="Yoshikawa S."/>
            <person name="Kazumasa Y."/>
            <person name="Nakamura Y."/>
            <person name="Ichinomiya M."/>
            <person name="Saitoh K."/>
            <person name="Sato N."/>
            <person name="Blanc-Mathieu R."/>
            <person name="Endo H."/>
            <person name="Kuwata A."/>
            <person name="Ogata H."/>
        </authorList>
    </citation>
    <scope>NUCLEOTIDE SEQUENCE</scope>
</reference>
<name>A0A9W7A4D8_9STRA</name>
<protein>
    <submittedName>
        <fullName evidence="2">Uncharacterized protein</fullName>
    </submittedName>
</protein>
<dbReference type="AlphaFoldDB" id="A0A9W7A4D8"/>
<feature type="compositionally biased region" description="Basic residues" evidence="1">
    <location>
        <begin position="197"/>
        <end position="210"/>
    </location>
</feature>
<dbReference type="EMBL" id="BRXZ01005156">
    <property type="protein sequence ID" value="GMH61150.1"/>
    <property type="molecule type" value="Genomic_DNA"/>
</dbReference>
<feature type="non-terminal residue" evidence="2">
    <location>
        <position position="315"/>
    </location>
</feature>
<sequence>FCTGAAGKSFCHLGDIVLRTFDRTLYVDGHGRVFARGPYDKGNLRELEVAWDNEGYANVAVFFATNFIPLPYKSKIRLATLQWAGVFGDRFILHETVDHLEEKKFENGIADTQPASKAENMARQRANERDLPEDEKEMRKLQQEKWIEKIETRKKEKKDEKEKRKREQEMKKKEKKDEKEKRKREQEMKKKETKEKKEKRKKEKTKKRKREKEDEKEKRKKESKVGVGSDFREDLLERTKMVAWVCEACGCNTNADDAQSCGLCGTRRGASIMQGMLRRTGGLFHVTGGDSDFEAGAMLDYDDVMNHREGRDNDE</sequence>
<feature type="region of interest" description="Disordered" evidence="1">
    <location>
        <begin position="153"/>
        <end position="227"/>
    </location>
</feature>
<feature type="region of interest" description="Disordered" evidence="1">
    <location>
        <begin position="105"/>
        <end position="139"/>
    </location>
</feature>
<dbReference type="Proteomes" id="UP001165082">
    <property type="component" value="Unassembled WGS sequence"/>
</dbReference>
<accession>A0A9W7A4D8</accession>
<comment type="caution">
    <text evidence="2">The sequence shown here is derived from an EMBL/GenBank/DDBJ whole genome shotgun (WGS) entry which is preliminary data.</text>
</comment>
<organism evidence="2 3">
    <name type="scientific">Triparma retinervis</name>
    <dbReference type="NCBI Taxonomy" id="2557542"/>
    <lineage>
        <taxon>Eukaryota</taxon>
        <taxon>Sar</taxon>
        <taxon>Stramenopiles</taxon>
        <taxon>Ochrophyta</taxon>
        <taxon>Bolidophyceae</taxon>
        <taxon>Parmales</taxon>
        <taxon>Triparmaceae</taxon>
        <taxon>Triparma</taxon>
    </lineage>
</organism>
<evidence type="ECO:0000256" key="1">
    <source>
        <dbReference type="SAM" id="MobiDB-lite"/>
    </source>
</evidence>
<feature type="compositionally biased region" description="Basic and acidic residues" evidence="1">
    <location>
        <begin position="153"/>
        <end position="196"/>
    </location>
</feature>
<keyword evidence="3" id="KW-1185">Reference proteome</keyword>
<proteinExistence type="predicted"/>
<evidence type="ECO:0000313" key="3">
    <source>
        <dbReference type="Proteomes" id="UP001165082"/>
    </source>
</evidence>
<feature type="non-terminal residue" evidence="2">
    <location>
        <position position="1"/>
    </location>
</feature>
<evidence type="ECO:0000313" key="2">
    <source>
        <dbReference type="EMBL" id="GMH61150.1"/>
    </source>
</evidence>